<name>A0ABX1NYA2_9RHOO</name>
<feature type="region of interest" description="Disordered" evidence="1">
    <location>
        <begin position="1"/>
        <end position="62"/>
    </location>
</feature>
<evidence type="ECO:0000313" key="3">
    <source>
        <dbReference type="Proteomes" id="UP000633943"/>
    </source>
</evidence>
<keyword evidence="3" id="KW-1185">Reference proteome</keyword>
<feature type="compositionally biased region" description="Basic and acidic residues" evidence="1">
    <location>
        <begin position="1"/>
        <end position="12"/>
    </location>
</feature>
<evidence type="ECO:0000313" key="2">
    <source>
        <dbReference type="EMBL" id="NMG17014.1"/>
    </source>
</evidence>
<organism evidence="2 3">
    <name type="scientific">Aromatoleum bremense</name>
    <dbReference type="NCBI Taxonomy" id="76115"/>
    <lineage>
        <taxon>Bacteria</taxon>
        <taxon>Pseudomonadati</taxon>
        <taxon>Pseudomonadota</taxon>
        <taxon>Betaproteobacteria</taxon>
        <taxon>Rhodocyclales</taxon>
        <taxon>Rhodocyclaceae</taxon>
        <taxon>Aromatoleum</taxon>
    </lineage>
</organism>
<dbReference type="EMBL" id="WTVP01000055">
    <property type="protein sequence ID" value="NMG17014.1"/>
    <property type="molecule type" value="Genomic_DNA"/>
</dbReference>
<accession>A0ABX1NYA2</accession>
<comment type="caution">
    <text evidence="2">The sequence shown here is derived from an EMBL/GenBank/DDBJ whole genome shotgun (WGS) entry which is preliminary data.</text>
</comment>
<dbReference type="Proteomes" id="UP000633943">
    <property type="component" value="Unassembled WGS sequence"/>
</dbReference>
<sequence>MDAISRDAERRALAGQGGWNGGHSGSRVSDQAWRNHMDRSRAQDQFQRDQDAYYERQRQYNR</sequence>
<protein>
    <submittedName>
        <fullName evidence="2">Uncharacterized protein</fullName>
    </submittedName>
</protein>
<evidence type="ECO:0000256" key="1">
    <source>
        <dbReference type="SAM" id="MobiDB-lite"/>
    </source>
</evidence>
<proteinExistence type="predicted"/>
<reference evidence="2 3" key="1">
    <citation type="submission" date="2019-12" db="EMBL/GenBank/DDBJ databases">
        <title>Comparative genomics gives insights into the taxonomy of the Azoarcus-Aromatoleum group and reveals separate origins of nif in the plant-associated Azoarcus and non-plant-associated Aromatoleum sub-groups.</title>
        <authorList>
            <person name="Lafos M."/>
            <person name="Maluk M."/>
            <person name="Batista M."/>
            <person name="Junghare M."/>
            <person name="Carmona M."/>
            <person name="Faoro H."/>
            <person name="Cruz L.M."/>
            <person name="Battistoni F."/>
            <person name="De Souza E."/>
            <person name="Pedrosa F."/>
            <person name="Chen W.-M."/>
            <person name="Poole P.S."/>
            <person name="Dixon R.A."/>
            <person name="James E.K."/>
        </authorList>
    </citation>
    <scope>NUCLEOTIDE SEQUENCE [LARGE SCALE GENOMIC DNA]</scope>
    <source>
        <strain evidence="2 3">PbN1</strain>
    </source>
</reference>
<feature type="compositionally biased region" description="Basic and acidic residues" evidence="1">
    <location>
        <begin position="33"/>
        <end position="62"/>
    </location>
</feature>
<gene>
    <name evidence="2" type="ORF">GPA24_16020</name>
</gene>
<feature type="compositionally biased region" description="Gly residues" evidence="1">
    <location>
        <begin position="15"/>
        <end position="24"/>
    </location>
</feature>